<accession>A0A0S6VZZ7</accession>
<dbReference type="Gene3D" id="3.40.1620.10">
    <property type="entry name" value="YefM-like domain"/>
    <property type="match status" value="1"/>
</dbReference>
<keyword evidence="3" id="KW-1185">Reference proteome</keyword>
<dbReference type="Proteomes" id="UP000030700">
    <property type="component" value="Unassembled WGS sequence"/>
</dbReference>
<evidence type="ECO:0000313" key="3">
    <source>
        <dbReference type="Proteomes" id="UP000030700"/>
    </source>
</evidence>
<dbReference type="STRING" id="1499966.U14_02119"/>
<evidence type="ECO:0000313" key="2">
    <source>
        <dbReference type="EMBL" id="GAK50878.1"/>
    </source>
</evidence>
<reference evidence="2" key="1">
    <citation type="journal article" date="2015" name="PeerJ">
        <title>First genomic representation of candidate bacterial phylum KSB3 points to enhanced environmental sensing as a trigger of wastewater bulking.</title>
        <authorList>
            <person name="Sekiguchi Y."/>
            <person name="Ohashi A."/>
            <person name="Parks D.H."/>
            <person name="Yamauchi T."/>
            <person name="Tyson G.W."/>
            <person name="Hugenholtz P."/>
        </authorList>
    </citation>
    <scope>NUCLEOTIDE SEQUENCE [LARGE SCALE GENOMIC DNA]</scope>
</reference>
<dbReference type="SUPFAM" id="SSF143120">
    <property type="entry name" value="YefM-like"/>
    <property type="match status" value="1"/>
</dbReference>
<evidence type="ECO:0008006" key="4">
    <source>
        <dbReference type="Google" id="ProtNLM"/>
    </source>
</evidence>
<protein>
    <recommendedName>
        <fullName evidence="4">Antitoxin</fullName>
    </recommendedName>
</protein>
<organism evidence="2">
    <name type="scientific">Candidatus Moduliflexus flocculans</name>
    <dbReference type="NCBI Taxonomy" id="1499966"/>
    <lineage>
        <taxon>Bacteria</taxon>
        <taxon>Candidatus Moduliflexota</taxon>
        <taxon>Candidatus Moduliflexia</taxon>
        <taxon>Candidatus Moduliflexales</taxon>
        <taxon>Candidatus Moduliflexaceae</taxon>
    </lineage>
</organism>
<dbReference type="AlphaFoldDB" id="A0A0S6VZZ7"/>
<name>A0A0S6VZZ7_9BACT</name>
<proteinExistence type="inferred from homology"/>
<comment type="similarity">
    <text evidence="1">Belongs to the phD/YefM antitoxin family.</text>
</comment>
<evidence type="ECO:0000256" key="1">
    <source>
        <dbReference type="ARBA" id="ARBA00009981"/>
    </source>
</evidence>
<gene>
    <name evidence="2" type="ORF">U14_02119</name>
</gene>
<dbReference type="EMBL" id="DF820456">
    <property type="protein sequence ID" value="GAK50878.1"/>
    <property type="molecule type" value="Genomic_DNA"/>
</dbReference>
<sequence>MTEKRFAFADIPDHLAAIRHIIEEGEAVELTQEGEPVAVLISMQTFQNFKREPPTFWDALQAFRRQYADELTECDGSEFDGVRDRSSGREVVL</sequence>
<dbReference type="HOGENOM" id="CLU_163140_5_0_0"/>
<dbReference type="InterPro" id="IPR036165">
    <property type="entry name" value="YefM-like_sf"/>
</dbReference>